<keyword evidence="2" id="KW-1185">Reference proteome</keyword>
<evidence type="ECO:0008006" key="3">
    <source>
        <dbReference type="Google" id="ProtNLM"/>
    </source>
</evidence>
<dbReference type="PANTHER" id="PTHR42103">
    <property type="entry name" value="ALPHA/BETA-HYDROLASES SUPERFAMILY PROTEIN"/>
    <property type="match status" value="1"/>
</dbReference>
<comment type="caution">
    <text evidence="1">The sequence shown here is derived from an EMBL/GenBank/DDBJ whole genome shotgun (WGS) entry which is preliminary data.</text>
</comment>
<dbReference type="InterPro" id="IPR029058">
    <property type="entry name" value="AB_hydrolase_fold"/>
</dbReference>
<proteinExistence type="predicted"/>
<protein>
    <recommendedName>
        <fullName evidence="3">AB hydrolase-1 domain-containing protein</fullName>
    </recommendedName>
</protein>
<dbReference type="PANTHER" id="PTHR42103:SF2">
    <property type="entry name" value="AB HYDROLASE-1 DOMAIN-CONTAINING PROTEIN"/>
    <property type="match status" value="1"/>
</dbReference>
<evidence type="ECO:0000313" key="2">
    <source>
        <dbReference type="Proteomes" id="UP000319663"/>
    </source>
</evidence>
<name>A0A507QWV8_MONPU</name>
<dbReference type="Gene3D" id="3.40.50.1820">
    <property type="entry name" value="alpha/beta hydrolase"/>
    <property type="match status" value="1"/>
</dbReference>
<dbReference type="SUPFAM" id="SSF53474">
    <property type="entry name" value="alpha/beta-Hydrolases"/>
    <property type="match status" value="1"/>
</dbReference>
<dbReference type="AlphaFoldDB" id="A0A507QWV8"/>
<accession>A0A507QWV8</accession>
<reference evidence="1 2" key="1">
    <citation type="submission" date="2019-06" db="EMBL/GenBank/DDBJ databases">
        <title>Wine fermentation using esterase from Monascus purpureus.</title>
        <authorList>
            <person name="Geng C."/>
            <person name="Zhang Y."/>
        </authorList>
    </citation>
    <scope>NUCLEOTIDE SEQUENCE [LARGE SCALE GENOMIC DNA]</scope>
    <source>
        <strain evidence="1">HQ1</strain>
    </source>
</reference>
<dbReference type="EMBL" id="VIFY01000068">
    <property type="protein sequence ID" value="TQB72193.1"/>
    <property type="molecule type" value="Genomic_DNA"/>
</dbReference>
<dbReference type="STRING" id="5098.A0A507QWV8"/>
<gene>
    <name evidence="1" type="ORF">MPDQ_006991</name>
</gene>
<dbReference type="Proteomes" id="UP000319663">
    <property type="component" value="Unassembled WGS sequence"/>
</dbReference>
<evidence type="ECO:0000313" key="1">
    <source>
        <dbReference type="EMBL" id="TQB72193.1"/>
    </source>
</evidence>
<organism evidence="1 2">
    <name type="scientific">Monascus purpureus</name>
    <name type="common">Red mold</name>
    <name type="synonym">Monascus anka</name>
    <dbReference type="NCBI Taxonomy" id="5098"/>
    <lineage>
        <taxon>Eukaryota</taxon>
        <taxon>Fungi</taxon>
        <taxon>Dikarya</taxon>
        <taxon>Ascomycota</taxon>
        <taxon>Pezizomycotina</taxon>
        <taxon>Eurotiomycetes</taxon>
        <taxon>Eurotiomycetidae</taxon>
        <taxon>Eurotiales</taxon>
        <taxon>Aspergillaceae</taxon>
        <taxon>Monascus</taxon>
    </lineage>
</organism>
<sequence length="353" mass="39580">MSFPPPKFTFTIPSIYDKTQLDCRIFLPRELSRLEPSSTWCRRGAIVAHPYAPLGGCYDDPVVGFVSEELLKAGYIVGTFNFRGAGDSDGRTSWTAKPELADYVSIYCFLLYFLRILETGGPEEKLQGSSINQPLQTDIKSETEDPSKGIKIILGGYSYGSLIASHLPTIDVITNLFKKVRVGSALYEICSIADKISVQWRKTFRKQMGIEIPRDSDSFHNDGHGNPLTKDFLTPISTSYLLVSPILPPISQFLTVFSTMSLNVGSETSAQGKHIPCPKPTDQLRAHRTLALYGNQDTFTSARKLQKWSEELARGLDSNFRYREIDKAGHFWREDGVEVQARSALRDWLHLGE</sequence>
<dbReference type="OrthoDB" id="10260961at2759"/>